<dbReference type="RefSeq" id="WP_151692947.1">
    <property type="nucleotide sequence ID" value="NZ_BMGX01000001.1"/>
</dbReference>
<reference evidence="2 3" key="1">
    <citation type="submission" date="2019-10" db="EMBL/GenBank/DDBJ databases">
        <title>Genome sequence of Phaeocystidibacter marisrubri JCM30614 (type strain).</title>
        <authorList>
            <person name="Bowman J.P."/>
        </authorList>
    </citation>
    <scope>NUCLEOTIDE SEQUENCE [LARGE SCALE GENOMIC DNA]</scope>
    <source>
        <strain evidence="2 3">JCM 30614</strain>
    </source>
</reference>
<feature type="transmembrane region" description="Helical" evidence="1">
    <location>
        <begin position="14"/>
        <end position="34"/>
    </location>
</feature>
<gene>
    <name evidence="2" type="ORF">F8C82_07365</name>
</gene>
<dbReference type="Proteomes" id="UP000484164">
    <property type="component" value="Unassembled WGS sequence"/>
</dbReference>
<sequence length="134" mass="14859">MCEILNSLSILDEFINFIAGSTLSIFTLFLTHLASKSELKKALVTDATSQKEKDFNNQLLLNATTKSIQATSKYASRTFIVSAVGMIAMIINTFKGNDPSTTLQIINISVNFIAVIGFAYVLKLLLKFYCDYKN</sequence>
<accession>A0A6L3ZDL1</accession>
<keyword evidence="1" id="KW-1133">Transmembrane helix</keyword>
<organism evidence="2 3">
    <name type="scientific">Phaeocystidibacter marisrubri</name>
    <dbReference type="NCBI Taxonomy" id="1577780"/>
    <lineage>
        <taxon>Bacteria</taxon>
        <taxon>Pseudomonadati</taxon>
        <taxon>Bacteroidota</taxon>
        <taxon>Flavobacteriia</taxon>
        <taxon>Flavobacteriales</taxon>
        <taxon>Phaeocystidibacteraceae</taxon>
        <taxon>Phaeocystidibacter</taxon>
    </lineage>
</organism>
<proteinExistence type="predicted"/>
<keyword evidence="1" id="KW-0812">Transmembrane</keyword>
<keyword evidence="3" id="KW-1185">Reference proteome</keyword>
<feature type="transmembrane region" description="Helical" evidence="1">
    <location>
        <begin position="106"/>
        <end position="126"/>
    </location>
</feature>
<comment type="caution">
    <text evidence="2">The sequence shown here is derived from an EMBL/GenBank/DDBJ whole genome shotgun (WGS) entry which is preliminary data.</text>
</comment>
<evidence type="ECO:0000313" key="3">
    <source>
        <dbReference type="Proteomes" id="UP000484164"/>
    </source>
</evidence>
<name>A0A6L3ZDL1_9FLAO</name>
<feature type="transmembrane region" description="Helical" evidence="1">
    <location>
        <begin position="74"/>
        <end position="94"/>
    </location>
</feature>
<protein>
    <submittedName>
        <fullName evidence="2">Uncharacterized protein</fullName>
    </submittedName>
</protein>
<evidence type="ECO:0000313" key="2">
    <source>
        <dbReference type="EMBL" id="KAB2815517.1"/>
    </source>
</evidence>
<keyword evidence="1" id="KW-0472">Membrane</keyword>
<evidence type="ECO:0000256" key="1">
    <source>
        <dbReference type="SAM" id="Phobius"/>
    </source>
</evidence>
<dbReference type="EMBL" id="WBVQ01000002">
    <property type="protein sequence ID" value="KAB2815517.1"/>
    <property type="molecule type" value="Genomic_DNA"/>
</dbReference>
<dbReference type="AlphaFoldDB" id="A0A6L3ZDL1"/>